<evidence type="ECO:0000313" key="2">
    <source>
        <dbReference type="Proteomes" id="UP000305760"/>
    </source>
</evidence>
<dbReference type="OrthoDB" id="6194710at2"/>
<dbReference type="Proteomes" id="UP000305760">
    <property type="component" value="Unassembled WGS sequence"/>
</dbReference>
<sequence>MPMPQTVLSCLGALALELTPGTRAARTALDPAAAGELAALAARDLAKLVPEAAQLDLGLVAALFDPVELLRPGYPLHAELERLVARAPGAAGGRVIGFGAGGDGLPPPLRPDPEHAAGPLRLLPLLLRGDAGLVAAVGDRLEQVLLDTGMAGADTALCAQDGFAAPVEHARLLTLNDLAAMMALQYEHAGLAPLWPLVETALLMPEAEQWLDAPPEPLARYVGREVRMALLDAEAWNEGGFAPASADPAQLARAFERFQMRQRQFAAVLGAHGIPVTYDHCPAGRDPRTVLRA</sequence>
<dbReference type="EMBL" id="SMDR01000003">
    <property type="protein sequence ID" value="TNJ33178.1"/>
    <property type="molecule type" value="Genomic_DNA"/>
</dbReference>
<comment type="caution">
    <text evidence="1">The sequence shown here is derived from an EMBL/GenBank/DDBJ whole genome shotgun (WGS) entry which is preliminary data.</text>
</comment>
<gene>
    <name evidence="1" type="ORF">E1B00_12820</name>
</gene>
<reference evidence="1 2" key="1">
    <citation type="submission" date="2019-03" db="EMBL/GenBank/DDBJ databases">
        <title>Arenimonas daejeonensis sp. nov., isolated from compost.</title>
        <authorList>
            <person name="Jeon C.O."/>
        </authorList>
    </citation>
    <scope>NUCLEOTIDE SEQUENCE [LARGE SCALE GENOMIC DNA]</scope>
    <source>
        <strain evidence="1 2">R29</strain>
    </source>
</reference>
<accession>A0A5C4RQ55</accession>
<dbReference type="AlphaFoldDB" id="A0A5C4RQ55"/>
<keyword evidence="2" id="KW-1185">Reference proteome</keyword>
<name>A0A5C4RQ55_9GAMM</name>
<protein>
    <submittedName>
        <fullName evidence="1">Uncharacterized protein</fullName>
    </submittedName>
</protein>
<organism evidence="1 2">
    <name type="scientific">Arenimonas terrae</name>
    <dbReference type="NCBI Taxonomy" id="2546226"/>
    <lineage>
        <taxon>Bacteria</taxon>
        <taxon>Pseudomonadati</taxon>
        <taxon>Pseudomonadota</taxon>
        <taxon>Gammaproteobacteria</taxon>
        <taxon>Lysobacterales</taxon>
        <taxon>Lysobacteraceae</taxon>
        <taxon>Arenimonas</taxon>
    </lineage>
</organism>
<proteinExistence type="predicted"/>
<evidence type="ECO:0000313" key="1">
    <source>
        <dbReference type="EMBL" id="TNJ33178.1"/>
    </source>
</evidence>